<evidence type="ECO:0000256" key="4">
    <source>
        <dbReference type="ARBA" id="ARBA00022840"/>
    </source>
</evidence>
<proteinExistence type="inferred from homology"/>
<evidence type="ECO:0000256" key="5">
    <source>
        <dbReference type="ARBA" id="ARBA00022970"/>
    </source>
</evidence>
<protein>
    <submittedName>
        <fullName evidence="7">Branched-chain amino acid transport system ATP-binding protein</fullName>
    </submittedName>
</protein>
<dbReference type="GO" id="GO:0005524">
    <property type="term" value="F:ATP binding"/>
    <property type="evidence" value="ECO:0007669"/>
    <property type="project" value="UniProtKB-KW"/>
</dbReference>
<evidence type="ECO:0000259" key="6">
    <source>
        <dbReference type="PROSITE" id="PS50893"/>
    </source>
</evidence>
<dbReference type="Proteomes" id="UP001241747">
    <property type="component" value="Unassembled WGS sequence"/>
</dbReference>
<comment type="caution">
    <text evidence="7">The sequence shown here is derived from an EMBL/GenBank/DDBJ whole genome shotgun (WGS) entry which is preliminary data.</text>
</comment>
<feature type="domain" description="ABC transporter" evidence="6">
    <location>
        <begin position="2"/>
        <end position="232"/>
    </location>
</feature>
<dbReference type="PROSITE" id="PS00211">
    <property type="entry name" value="ABC_TRANSPORTER_1"/>
    <property type="match status" value="1"/>
</dbReference>
<dbReference type="EMBL" id="JAUSVY010000003">
    <property type="protein sequence ID" value="MDQ0504980.1"/>
    <property type="molecule type" value="Genomic_DNA"/>
</dbReference>
<reference evidence="7 8" key="1">
    <citation type="submission" date="2023-07" db="EMBL/GenBank/DDBJ databases">
        <title>Genomic Encyclopedia of Type Strains, Phase IV (KMG-IV): sequencing the most valuable type-strain genomes for metagenomic binning, comparative biology and taxonomic classification.</title>
        <authorList>
            <person name="Goeker M."/>
        </authorList>
    </citation>
    <scope>NUCLEOTIDE SEQUENCE [LARGE SCALE GENOMIC DNA]</scope>
    <source>
        <strain evidence="7 8">DSM 3770</strain>
    </source>
</reference>
<dbReference type="InterPro" id="IPR027417">
    <property type="entry name" value="P-loop_NTPase"/>
</dbReference>
<gene>
    <name evidence="7" type="ORF">QOZ94_001762</name>
</gene>
<sequence>MLETRNLSSGYGAITVLWGVNLTFREGALTAIVGPNGAGKTTLLRTLTGLLPYTGDILMGGKPLKGKTWDLAAQGLVMVPEGRLVFRDMSVEENLCLGAYPERCRADLAANLERMYAFFPRLKERRHQLAGSLSGGEAQMVAMGRGLMAKPRILLIDEPSLGLAPVIVNEVFDIIRKLKADGTTIVLIEQNTRIALQVADDLHLMRSGKVILSEKAAGIDLNRLHDLYFAREGAKEGTTQGTREGTAP</sequence>
<evidence type="ECO:0000256" key="2">
    <source>
        <dbReference type="ARBA" id="ARBA00022448"/>
    </source>
</evidence>
<dbReference type="Gene3D" id="3.40.50.300">
    <property type="entry name" value="P-loop containing nucleotide triphosphate hydrolases"/>
    <property type="match status" value="1"/>
</dbReference>
<dbReference type="PANTHER" id="PTHR43820">
    <property type="entry name" value="HIGH-AFFINITY BRANCHED-CHAIN AMINO ACID TRANSPORT ATP-BINDING PROTEIN LIVF"/>
    <property type="match status" value="1"/>
</dbReference>
<name>A0ABU0LCX2_XANAG</name>
<dbReference type="CDD" id="cd03224">
    <property type="entry name" value="ABC_TM1139_LivF_branched"/>
    <property type="match status" value="1"/>
</dbReference>
<keyword evidence="3" id="KW-0547">Nucleotide-binding</keyword>
<keyword evidence="2" id="KW-0813">Transport</keyword>
<dbReference type="RefSeq" id="WP_237344645.1">
    <property type="nucleotide sequence ID" value="NZ_JABWGX010000005.1"/>
</dbReference>
<dbReference type="InterPro" id="IPR003439">
    <property type="entry name" value="ABC_transporter-like_ATP-bd"/>
</dbReference>
<keyword evidence="4 7" id="KW-0067">ATP-binding</keyword>
<evidence type="ECO:0000256" key="1">
    <source>
        <dbReference type="ARBA" id="ARBA00005417"/>
    </source>
</evidence>
<comment type="similarity">
    <text evidence="1">Belongs to the ABC transporter superfamily.</text>
</comment>
<evidence type="ECO:0000313" key="8">
    <source>
        <dbReference type="Proteomes" id="UP001241747"/>
    </source>
</evidence>
<accession>A0ABU0LCX2</accession>
<keyword evidence="8" id="KW-1185">Reference proteome</keyword>
<evidence type="ECO:0000256" key="3">
    <source>
        <dbReference type="ARBA" id="ARBA00022741"/>
    </source>
</evidence>
<dbReference type="PROSITE" id="PS50893">
    <property type="entry name" value="ABC_TRANSPORTER_2"/>
    <property type="match status" value="1"/>
</dbReference>
<dbReference type="Pfam" id="PF00005">
    <property type="entry name" value="ABC_tran"/>
    <property type="match status" value="1"/>
</dbReference>
<organism evidence="7 8">
    <name type="scientific">Xanthobacter agilis</name>
    <dbReference type="NCBI Taxonomy" id="47492"/>
    <lineage>
        <taxon>Bacteria</taxon>
        <taxon>Pseudomonadati</taxon>
        <taxon>Pseudomonadota</taxon>
        <taxon>Alphaproteobacteria</taxon>
        <taxon>Hyphomicrobiales</taxon>
        <taxon>Xanthobacteraceae</taxon>
        <taxon>Xanthobacter</taxon>
    </lineage>
</organism>
<evidence type="ECO:0000313" key="7">
    <source>
        <dbReference type="EMBL" id="MDQ0504980.1"/>
    </source>
</evidence>
<dbReference type="PANTHER" id="PTHR43820:SF4">
    <property type="entry name" value="HIGH-AFFINITY BRANCHED-CHAIN AMINO ACID TRANSPORT ATP-BINDING PROTEIN LIVF"/>
    <property type="match status" value="1"/>
</dbReference>
<dbReference type="InterPro" id="IPR017871">
    <property type="entry name" value="ABC_transporter-like_CS"/>
</dbReference>
<dbReference type="InterPro" id="IPR003593">
    <property type="entry name" value="AAA+_ATPase"/>
</dbReference>
<dbReference type="SMART" id="SM00382">
    <property type="entry name" value="AAA"/>
    <property type="match status" value="1"/>
</dbReference>
<keyword evidence="5" id="KW-0029">Amino-acid transport</keyword>
<dbReference type="InterPro" id="IPR052156">
    <property type="entry name" value="BCAA_Transport_ATP-bd_LivF"/>
</dbReference>
<dbReference type="SUPFAM" id="SSF52540">
    <property type="entry name" value="P-loop containing nucleoside triphosphate hydrolases"/>
    <property type="match status" value="1"/>
</dbReference>